<evidence type="ECO:0000313" key="2">
    <source>
        <dbReference type="EMBL" id="QHT01872.1"/>
    </source>
</evidence>
<dbReference type="EMBL" id="MN739382">
    <property type="protein sequence ID" value="QHT01872.1"/>
    <property type="molecule type" value="Genomic_DNA"/>
</dbReference>
<protein>
    <submittedName>
        <fullName evidence="2">Uncharacterized protein</fullName>
    </submittedName>
</protein>
<name>A0A6C0CCI9_9ZZZZ</name>
<accession>A0A6C0CCI9</accession>
<reference evidence="2" key="1">
    <citation type="journal article" date="2020" name="Nature">
        <title>Giant virus diversity and host interactions through global metagenomics.</title>
        <authorList>
            <person name="Schulz F."/>
            <person name="Roux S."/>
            <person name="Paez-Espino D."/>
            <person name="Jungbluth S."/>
            <person name="Walsh D.A."/>
            <person name="Denef V.J."/>
            <person name="McMahon K.D."/>
            <person name="Konstantinidis K.T."/>
            <person name="Eloe-Fadrosh E.A."/>
            <person name="Kyrpides N.C."/>
            <person name="Woyke T."/>
        </authorList>
    </citation>
    <scope>NUCLEOTIDE SEQUENCE</scope>
    <source>
        <strain evidence="2">GVMAG-M-3300020523-10</strain>
    </source>
</reference>
<feature type="region of interest" description="Disordered" evidence="1">
    <location>
        <begin position="1"/>
        <end position="52"/>
    </location>
</feature>
<proteinExistence type="predicted"/>
<sequence>MRKTRRKKNYLGKSKRRGRGIGCSKPARKSKSHSKSKSAKSRRSKTPETGARHIDIYEDKIIAAKTEHKRLIEQLDKQDLTDKEKYKLHLDNALELNNTLHELQRAEMLRLEKLGLDGPARGTRSQTHSPDSTVVRHPYLANVIKDKKYTETAIKWNKAALKRFNDGKDEDYKELLRNKAGWDNERMAPDMLAA</sequence>
<feature type="compositionally biased region" description="Basic residues" evidence="1">
    <location>
        <begin position="1"/>
        <end position="19"/>
    </location>
</feature>
<feature type="compositionally biased region" description="Basic residues" evidence="1">
    <location>
        <begin position="26"/>
        <end position="44"/>
    </location>
</feature>
<evidence type="ECO:0000256" key="1">
    <source>
        <dbReference type="SAM" id="MobiDB-lite"/>
    </source>
</evidence>
<organism evidence="2">
    <name type="scientific">viral metagenome</name>
    <dbReference type="NCBI Taxonomy" id="1070528"/>
    <lineage>
        <taxon>unclassified sequences</taxon>
        <taxon>metagenomes</taxon>
        <taxon>organismal metagenomes</taxon>
    </lineage>
</organism>
<dbReference type="AlphaFoldDB" id="A0A6C0CCI9"/>